<dbReference type="PANTHER" id="PTHR31635:SF196">
    <property type="entry name" value="REVERSE TRANSCRIPTASE DOMAIN-CONTAINING PROTEIN-RELATED"/>
    <property type="match status" value="1"/>
</dbReference>
<dbReference type="CDD" id="cd01650">
    <property type="entry name" value="RT_nLTR_like"/>
    <property type="match status" value="1"/>
</dbReference>
<evidence type="ECO:0000256" key="1">
    <source>
        <dbReference type="SAM" id="MobiDB-lite"/>
    </source>
</evidence>
<feature type="region of interest" description="Disordered" evidence="1">
    <location>
        <begin position="1345"/>
        <end position="1364"/>
    </location>
</feature>
<keyword evidence="2" id="KW-1133">Transmembrane helix</keyword>
<dbReference type="EMBL" id="OOIL02003726">
    <property type="protein sequence ID" value="VFQ89127.1"/>
    <property type="molecule type" value="Genomic_DNA"/>
</dbReference>
<dbReference type="PANTHER" id="PTHR31635">
    <property type="entry name" value="REVERSE TRANSCRIPTASE DOMAIN-CONTAINING PROTEIN-RELATED"/>
    <property type="match status" value="1"/>
</dbReference>
<feature type="region of interest" description="Disordered" evidence="1">
    <location>
        <begin position="439"/>
        <end position="517"/>
    </location>
</feature>
<feature type="region of interest" description="Disordered" evidence="1">
    <location>
        <begin position="184"/>
        <end position="204"/>
    </location>
</feature>
<dbReference type="Proteomes" id="UP000595140">
    <property type="component" value="Unassembled WGS sequence"/>
</dbReference>
<reference evidence="5 6" key="1">
    <citation type="submission" date="2018-04" db="EMBL/GenBank/DDBJ databases">
        <authorList>
            <person name="Vogel A."/>
        </authorList>
    </citation>
    <scope>NUCLEOTIDE SEQUENCE [LARGE SCALE GENOMIC DNA]</scope>
</reference>
<keyword evidence="6" id="KW-1185">Reference proteome</keyword>
<dbReference type="Pfam" id="PF00078">
    <property type="entry name" value="RVT_1"/>
    <property type="match status" value="1"/>
</dbReference>
<protein>
    <recommendedName>
        <fullName evidence="4">Reverse transcriptase domain-containing protein</fullName>
    </recommendedName>
</protein>
<keyword evidence="2" id="KW-0812">Transmembrane</keyword>
<dbReference type="OrthoDB" id="1744944at2759"/>
<feature type="chain" id="PRO_5019811008" description="Reverse transcriptase domain-containing protein" evidence="3">
    <location>
        <begin position="22"/>
        <end position="1678"/>
    </location>
</feature>
<feature type="compositionally biased region" description="Polar residues" evidence="1">
    <location>
        <begin position="495"/>
        <end position="515"/>
    </location>
</feature>
<evidence type="ECO:0000313" key="5">
    <source>
        <dbReference type="EMBL" id="VFQ89127.1"/>
    </source>
</evidence>
<keyword evidence="2" id="KW-0472">Membrane</keyword>
<accession>A0A484MKX5</accession>
<dbReference type="SUPFAM" id="SSF56219">
    <property type="entry name" value="DNase I-like"/>
    <property type="match status" value="1"/>
</dbReference>
<dbReference type="InterPro" id="IPR000477">
    <property type="entry name" value="RT_dom"/>
</dbReference>
<gene>
    <name evidence="5" type="ORF">CCAM_LOCUS30903</name>
</gene>
<dbReference type="Gene3D" id="3.60.10.10">
    <property type="entry name" value="Endonuclease/exonuclease/phosphatase"/>
    <property type="match status" value="1"/>
</dbReference>
<dbReference type="SUPFAM" id="SSF56672">
    <property type="entry name" value="DNA/RNA polymerases"/>
    <property type="match status" value="1"/>
</dbReference>
<evidence type="ECO:0000313" key="6">
    <source>
        <dbReference type="Proteomes" id="UP000595140"/>
    </source>
</evidence>
<feature type="transmembrane region" description="Helical" evidence="2">
    <location>
        <begin position="1656"/>
        <end position="1677"/>
    </location>
</feature>
<proteinExistence type="predicted"/>
<feature type="signal peptide" evidence="3">
    <location>
        <begin position="1"/>
        <end position="21"/>
    </location>
</feature>
<dbReference type="PROSITE" id="PS51257">
    <property type="entry name" value="PROKAR_LIPOPROTEIN"/>
    <property type="match status" value="1"/>
</dbReference>
<dbReference type="InterPro" id="IPR043502">
    <property type="entry name" value="DNA/RNA_pol_sf"/>
</dbReference>
<dbReference type="InterPro" id="IPR036691">
    <property type="entry name" value="Endo/exonu/phosph_ase_sf"/>
</dbReference>
<sequence length="1678" mass="188625">MQDHRAMLLLGSRWVSPWCASTAVFGCSLCLDRGTRWGNFIRVLESRLEGNTSIFVPVDRGGSDCFFNAVDVFIGKTKNPNIVENLPDAQKLTVVHEVHAPGCSNRHGSSGGFTLGGPAKDGFVANQTPVGTHPLKDSREEFSPKDKAPAVILGGGNENSTDSQPTLEIGKVDDGKMTEALQHEDSGARNHLQPGTTSELEPEDESIKPCLLNHEEQLIIDGLFKRAPEMLVSSLDIPIQTELKLMMIDANVEVSRSPLEVFLNEILKPIFEQHISDDFEQSLWIIKEALRSPFVIEKIQKGLVKTLQGKAIKATRDAMKSAQCIRAIKLKGTRHPVLLSCANIDEPIITSLNLDFKESSQLENFLPIRPLKVDESTLNFTRPDLARICVEVNVSNPLPAKMHIRLGDKDSFTPLIYENVPYYCHSCLKLGHMKNNCKRMKDPTQNSHVHKPAHSKPVQTDSSTDKGKEPSQDNWTMVTSKKCGLGPVWRKKSSGDSSIQNIPKQLQDNPSTTASPGPINNAEVIIHNPISPNYPEINNLALVLWKPLPAIEESSFSPLLQCDSDSDESDCEDLGIMLDYEPLLVIDKENNQKEEIRDRETINNTNIKSRLRADRLLLWDSLVDHDPGDQPWIVGGDFNTVTSLTEHQGHVAPCLHSIEDFRECIQNCCLLEPCLKGNIFTWMGNRSKGRVLRRLDRVLINQSTLDQYSDIYLYHLGRTSSDHKPLLLDCINYHFSGPRPFRYINAWALNESFYDLVRKAWSSYSNGRGMRGLAIKLKNLKKSIKDWNHAHFGNIFIKVQEAEKAALQAQENFEGEDSEVNREACNLANAKLLRTCKIEEAYWSQKANVKWIANGDASTKFFHSYVKGKRRKASIRLLKNQEGREMVDHNEISSFIVNHFKSSYTQEFMGNLEPILCHIPTLITDQDNQNMIKLPQAEEIKAAIWHLNPNSSAGPDGYNGEFFRYFWDIIKPDIISAVQEFFLGHPIPMAFGSTYIILIPKLEGAKVIGDYRPIALSTFFSKIISRILSNRLSPLLDKIISPEQAGFQKGKGIEEHILLTNELMHRLESKVRGGNVMVKLDMAKAFDKISWSYLKEVLKSFGFNDHCIALLLQNLEATHISLLINGSPHGFFKIKRGVKQGDPLSPLLFIIGSEGFSRSLNYAISSGFIVPFKAGKSQVVSHLAFADDLLVFLKGDLRNMLRFNHILHNYLRASGQEINSKKSKVFCKKNSHWTYKKKLEEALGFMVGSPPFKYLGTTITTGEGGLGLRSLEDTQKASALKLWWKVINGDSIWSKFMKDKYYRDGLFEAKFSTAEAKPWASAALEECKLDQPPTNESLIPLKKFKGSRSSPHDLHMKKNPGAAGGKEQLQTQLQFSAHMLPRMCPLTPKQLHQFKQKGLTINNNVHEVTKALDTVPILTTVPQAPIQPQNPALATNTQHLEGRTAHIGENEDDMMVEEDKSLIVATTSPTSEYRHAAFHGGPIPTPSHVIFPTLSPFAPPFVPVLTNSFATLFSHNVVENKRCEDQDPSSKTHDKNRVLLLNAVEDIIEDRDGPILYTHSDGEDIVFIDTKLKPLQIDFSRCFRQPLNLRKELKGRRTFSPSQIVTRSRAKILEEGRKLTPVGWVEEQDLNETQESYEEEAINFFKLCCPNKKEGWVQYSLGFAAFLLGISYINFGLA</sequence>
<dbReference type="InterPro" id="IPR005135">
    <property type="entry name" value="Endo/exonuclease/phosphatase"/>
</dbReference>
<keyword evidence="3" id="KW-0732">Signal</keyword>
<evidence type="ECO:0000256" key="2">
    <source>
        <dbReference type="SAM" id="Phobius"/>
    </source>
</evidence>
<name>A0A484MKX5_9ASTE</name>
<evidence type="ECO:0000259" key="4">
    <source>
        <dbReference type="PROSITE" id="PS50878"/>
    </source>
</evidence>
<evidence type="ECO:0000256" key="3">
    <source>
        <dbReference type="SAM" id="SignalP"/>
    </source>
</evidence>
<feature type="domain" description="Reverse transcriptase" evidence="4">
    <location>
        <begin position="980"/>
        <end position="1259"/>
    </location>
</feature>
<organism evidence="5 6">
    <name type="scientific">Cuscuta campestris</name>
    <dbReference type="NCBI Taxonomy" id="132261"/>
    <lineage>
        <taxon>Eukaryota</taxon>
        <taxon>Viridiplantae</taxon>
        <taxon>Streptophyta</taxon>
        <taxon>Embryophyta</taxon>
        <taxon>Tracheophyta</taxon>
        <taxon>Spermatophyta</taxon>
        <taxon>Magnoliopsida</taxon>
        <taxon>eudicotyledons</taxon>
        <taxon>Gunneridae</taxon>
        <taxon>Pentapetalae</taxon>
        <taxon>asterids</taxon>
        <taxon>lamiids</taxon>
        <taxon>Solanales</taxon>
        <taxon>Convolvulaceae</taxon>
        <taxon>Cuscuteae</taxon>
        <taxon>Cuscuta</taxon>
        <taxon>Cuscuta subgen. Grammica</taxon>
        <taxon>Cuscuta sect. Cleistogrammica</taxon>
    </lineage>
</organism>
<dbReference type="PROSITE" id="PS50878">
    <property type="entry name" value="RT_POL"/>
    <property type="match status" value="1"/>
</dbReference>
<dbReference type="Pfam" id="PF03372">
    <property type="entry name" value="Exo_endo_phos"/>
    <property type="match status" value="1"/>
</dbReference>